<sequence length="333" mass="35947">MSRPSRLLALALVPVSVTACGAEVDRSESTTAPSKVTNCGVSQSYSPPKAPVAYDVSAIEKMFALGLSDRMRGIVLPASVKSVAKSSTYAKDYAAVDTIGTDVLSQEQVVSAKSDWVFAGWQAGFSPERGITPDSLSKLGIRSYLQEETCFSYDKAKTRGTTSGLLALDATYRDLTNLGDVFGVEGKAKEVVDGLQKRQRALQARPARTKPPTVFVYDSGTSEPYTAGRRTAPNDIITLAGGRNAAASLDARWDVMGWESVVKTEPDVIVVVDYDKEPLTRKLAYLKNQSPLKTSKAVRNNRIHVLDYGQAVSGPRNLDAAEALTHYLDKQGF</sequence>
<feature type="signal peptide" evidence="2">
    <location>
        <begin position="1"/>
        <end position="19"/>
    </location>
</feature>
<protein>
    <submittedName>
        <fullName evidence="4">Iron transporter</fullName>
    </submittedName>
</protein>
<dbReference type="EMBL" id="CP011112">
    <property type="protein sequence ID" value="AKU14776.1"/>
    <property type="molecule type" value="Genomic_DNA"/>
</dbReference>
<dbReference type="Proteomes" id="UP000066480">
    <property type="component" value="Chromosome"/>
</dbReference>
<dbReference type="PATRIC" id="fig|571913.6.peg.195"/>
<keyword evidence="2" id="KW-0732">Signal</keyword>
<accession>A0A0K1JDK0</accession>
<reference evidence="4 5" key="1">
    <citation type="submission" date="2015-03" db="EMBL/GenBank/DDBJ databases">
        <title>Luteipulveratus halotolerans sp. nov., a novel actinobacterium (Dermacoccaceae) from Sarawak, Malaysia.</title>
        <authorList>
            <person name="Juboi H."/>
            <person name="Basik A."/>
            <person name="Shamsul S.S."/>
            <person name="Arnold P."/>
            <person name="Schmitt E.K."/>
            <person name="Sanglier J.-J."/>
            <person name="Yeo T."/>
        </authorList>
    </citation>
    <scope>NUCLEOTIDE SEQUENCE [LARGE SCALE GENOMIC DNA]</scope>
    <source>
        <strain evidence="4 5">MN07-A0370</strain>
    </source>
</reference>
<name>A0A0K1JDK0_9MICO</name>
<dbReference type="AlphaFoldDB" id="A0A0K1JDK0"/>
<gene>
    <name evidence="4" type="ORF">VV02_00940</name>
</gene>
<keyword evidence="5" id="KW-1185">Reference proteome</keyword>
<dbReference type="InterPro" id="IPR050902">
    <property type="entry name" value="ABC_Transporter_SBP"/>
</dbReference>
<proteinExistence type="inferred from homology"/>
<feature type="chain" id="PRO_5038979318" evidence="2">
    <location>
        <begin position="20"/>
        <end position="333"/>
    </location>
</feature>
<evidence type="ECO:0000313" key="5">
    <source>
        <dbReference type="Proteomes" id="UP000066480"/>
    </source>
</evidence>
<dbReference type="PANTHER" id="PTHR30535:SF7">
    <property type="entry name" value="IRON(III) DICITRATE-BINDING PROTEIN"/>
    <property type="match status" value="1"/>
</dbReference>
<dbReference type="Gene3D" id="3.40.50.1980">
    <property type="entry name" value="Nitrogenase molybdenum iron protein domain"/>
    <property type="match status" value="2"/>
</dbReference>
<organism evidence="4 5">
    <name type="scientific">Luteipulveratus mongoliensis</name>
    <dbReference type="NCBI Taxonomy" id="571913"/>
    <lineage>
        <taxon>Bacteria</taxon>
        <taxon>Bacillati</taxon>
        <taxon>Actinomycetota</taxon>
        <taxon>Actinomycetes</taxon>
        <taxon>Micrococcales</taxon>
        <taxon>Dermacoccaceae</taxon>
        <taxon>Luteipulveratus</taxon>
    </lineage>
</organism>
<dbReference type="PANTHER" id="PTHR30535">
    <property type="entry name" value="VITAMIN B12-BINDING PROTEIN"/>
    <property type="match status" value="1"/>
</dbReference>
<evidence type="ECO:0000259" key="3">
    <source>
        <dbReference type="PROSITE" id="PS50983"/>
    </source>
</evidence>
<evidence type="ECO:0000256" key="1">
    <source>
        <dbReference type="ARBA" id="ARBA00008814"/>
    </source>
</evidence>
<dbReference type="KEGG" id="lmoi:VV02_00940"/>
<feature type="domain" description="Fe/B12 periplasmic-binding" evidence="3">
    <location>
        <begin position="50"/>
        <end position="333"/>
    </location>
</feature>
<dbReference type="InterPro" id="IPR002491">
    <property type="entry name" value="ABC_transptr_periplasmic_BD"/>
</dbReference>
<comment type="similarity">
    <text evidence="1">Belongs to the bacterial solute-binding protein 8 family.</text>
</comment>
<dbReference type="OrthoDB" id="9797850at2"/>
<dbReference type="PROSITE" id="PS51257">
    <property type="entry name" value="PROKAR_LIPOPROTEIN"/>
    <property type="match status" value="1"/>
</dbReference>
<dbReference type="SUPFAM" id="SSF53807">
    <property type="entry name" value="Helical backbone' metal receptor"/>
    <property type="match status" value="1"/>
</dbReference>
<dbReference type="PROSITE" id="PS50983">
    <property type="entry name" value="FE_B12_PBP"/>
    <property type="match status" value="1"/>
</dbReference>
<dbReference type="Pfam" id="PF01497">
    <property type="entry name" value="Peripla_BP_2"/>
    <property type="match status" value="1"/>
</dbReference>
<dbReference type="STRING" id="571913.VV02_00940"/>
<evidence type="ECO:0000256" key="2">
    <source>
        <dbReference type="SAM" id="SignalP"/>
    </source>
</evidence>
<evidence type="ECO:0000313" key="4">
    <source>
        <dbReference type="EMBL" id="AKU14776.1"/>
    </source>
</evidence>